<dbReference type="Proteomes" id="UP000026915">
    <property type="component" value="Chromosome 8"/>
</dbReference>
<sequence length="80" mass="9199">MGRAATKFAEFINEMKLVDLPLIDSKFTWSNNREELTFRKLDCFLVTTNLLAAKENLIQKCLRISISNYNPICLRAGMVD</sequence>
<evidence type="ECO:0000313" key="2">
    <source>
        <dbReference type="Proteomes" id="UP000026915"/>
    </source>
</evidence>
<name>A0A061FIL2_THECC</name>
<reference evidence="1 2" key="1">
    <citation type="journal article" date="2013" name="Genome Biol.">
        <title>The genome sequence of the most widely cultivated cacao type and its use to identify candidate genes regulating pod color.</title>
        <authorList>
            <person name="Motamayor J.C."/>
            <person name="Mockaitis K."/>
            <person name="Schmutz J."/>
            <person name="Haiminen N."/>
            <person name="Iii D.L."/>
            <person name="Cornejo O."/>
            <person name="Findley S.D."/>
            <person name="Zheng P."/>
            <person name="Utro F."/>
            <person name="Royaert S."/>
            <person name="Saski C."/>
            <person name="Jenkins J."/>
            <person name="Podicheti R."/>
            <person name="Zhao M."/>
            <person name="Scheffler B.E."/>
            <person name="Stack J.C."/>
            <person name="Feltus F.A."/>
            <person name="Mustiga G.M."/>
            <person name="Amores F."/>
            <person name="Phillips W."/>
            <person name="Marelli J.P."/>
            <person name="May G.D."/>
            <person name="Shapiro H."/>
            <person name="Ma J."/>
            <person name="Bustamante C.D."/>
            <person name="Schnell R.J."/>
            <person name="Main D."/>
            <person name="Gilbert D."/>
            <person name="Parida L."/>
            <person name="Kuhn D.N."/>
        </authorList>
    </citation>
    <scope>NUCLEOTIDE SEQUENCE [LARGE SCALE GENOMIC DNA]</scope>
    <source>
        <strain evidence="2">cv. Matina 1-6</strain>
    </source>
</reference>
<organism evidence="1 2">
    <name type="scientific">Theobroma cacao</name>
    <name type="common">Cacao</name>
    <name type="synonym">Cocoa</name>
    <dbReference type="NCBI Taxonomy" id="3641"/>
    <lineage>
        <taxon>Eukaryota</taxon>
        <taxon>Viridiplantae</taxon>
        <taxon>Streptophyta</taxon>
        <taxon>Embryophyta</taxon>
        <taxon>Tracheophyta</taxon>
        <taxon>Spermatophyta</taxon>
        <taxon>Magnoliopsida</taxon>
        <taxon>eudicotyledons</taxon>
        <taxon>Gunneridae</taxon>
        <taxon>Pentapetalae</taxon>
        <taxon>rosids</taxon>
        <taxon>malvids</taxon>
        <taxon>Malvales</taxon>
        <taxon>Malvaceae</taxon>
        <taxon>Byttnerioideae</taxon>
        <taxon>Theobroma</taxon>
    </lineage>
</organism>
<evidence type="ECO:0000313" key="1">
    <source>
        <dbReference type="EMBL" id="EOY17150.1"/>
    </source>
</evidence>
<keyword evidence="2" id="KW-1185">Reference proteome</keyword>
<dbReference type="AlphaFoldDB" id="A0A061FIL2"/>
<dbReference type="PANTHER" id="PTHR33710:SF64">
    <property type="entry name" value="ENDONUCLEASE_EXONUCLEASE_PHOSPHATASE DOMAIN-CONTAINING PROTEIN"/>
    <property type="match status" value="1"/>
</dbReference>
<dbReference type="EMBL" id="CM001886">
    <property type="protein sequence ID" value="EOY17150.1"/>
    <property type="molecule type" value="Genomic_DNA"/>
</dbReference>
<dbReference type="PANTHER" id="PTHR33710">
    <property type="entry name" value="BNAC02G09200D PROTEIN"/>
    <property type="match status" value="1"/>
</dbReference>
<protein>
    <submittedName>
        <fullName evidence="1">Uncharacterized protein</fullName>
    </submittedName>
</protein>
<dbReference type="HOGENOM" id="CLU_2594645_0_0_1"/>
<dbReference type="Gramene" id="EOY17150">
    <property type="protein sequence ID" value="EOY17150"/>
    <property type="gene ID" value="TCM_036316"/>
</dbReference>
<dbReference type="InParanoid" id="A0A061FIL2"/>
<proteinExistence type="predicted"/>
<accession>A0A061FIL2</accession>
<gene>
    <name evidence="1" type="ORF">TCM_036316</name>
</gene>